<proteinExistence type="predicted"/>
<dbReference type="Proteomes" id="UP001224359">
    <property type="component" value="Unassembled WGS sequence"/>
</dbReference>
<evidence type="ECO:0000313" key="3">
    <source>
        <dbReference type="Proteomes" id="UP001224359"/>
    </source>
</evidence>
<feature type="compositionally biased region" description="Low complexity" evidence="1">
    <location>
        <begin position="31"/>
        <end position="42"/>
    </location>
</feature>
<protein>
    <recommendedName>
        <fullName evidence="4">Spore coat protein CotO</fullName>
    </recommendedName>
</protein>
<keyword evidence="3" id="KW-1185">Reference proteome</keyword>
<evidence type="ECO:0000313" key="2">
    <source>
        <dbReference type="EMBL" id="MDQ0160277.1"/>
    </source>
</evidence>
<accession>A0ABT9VHA6</accession>
<dbReference type="EMBL" id="JAUSTQ010000010">
    <property type="protein sequence ID" value="MDQ0160277.1"/>
    <property type="molecule type" value="Genomic_DNA"/>
</dbReference>
<gene>
    <name evidence="2" type="ORF">J2S77_002280</name>
</gene>
<evidence type="ECO:0000256" key="1">
    <source>
        <dbReference type="SAM" id="MobiDB-lite"/>
    </source>
</evidence>
<reference evidence="2 3" key="1">
    <citation type="submission" date="2023-07" db="EMBL/GenBank/DDBJ databases">
        <title>Genomic Encyclopedia of Type Strains, Phase IV (KMG-IV): sequencing the most valuable type-strain genomes for metagenomic binning, comparative biology and taxonomic classification.</title>
        <authorList>
            <person name="Goeker M."/>
        </authorList>
    </citation>
    <scope>NUCLEOTIDE SEQUENCE [LARGE SCALE GENOMIC DNA]</scope>
    <source>
        <strain evidence="2 3">DSM 16460</strain>
    </source>
</reference>
<dbReference type="Pfam" id="PF14153">
    <property type="entry name" value="Spore_coat_CotO"/>
    <property type="match status" value="1"/>
</dbReference>
<name>A0ABT9VHA6_9BACI</name>
<sequence>MSEKQAKPPLLFISNPIQSEPEAKAQKQYYSLEETPSSESESGATDATSKRRKFHEMTIDEKLKYMTDMPAIMPKMKCEVITSNQTYVGTVEQCDDEQLVIRTVEQGFKVNMKRENIKDVRLKGF</sequence>
<dbReference type="InterPro" id="IPR025439">
    <property type="entry name" value="Spore_coat_CotO"/>
</dbReference>
<feature type="region of interest" description="Disordered" evidence="1">
    <location>
        <begin position="1"/>
        <end position="54"/>
    </location>
</feature>
<evidence type="ECO:0008006" key="4">
    <source>
        <dbReference type="Google" id="ProtNLM"/>
    </source>
</evidence>
<dbReference type="RefSeq" id="WP_306977417.1">
    <property type="nucleotide sequence ID" value="NZ_JAUSTQ010000010.1"/>
</dbReference>
<organism evidence="2 3">
    <name type="scientific">Alkalibacillus salilacus</name>
    <dbReference type="NCBI Taxonomy" id="284582"/>
    <lineage>
        <taxon>Bacteria</taxon>
        <taxon>Bacillati</taxon>
        <taxon>Bacillota</taxon>
        <taxon>Bacilli</taxon>
        <taxon>Bacillales</taxon>
        <taxon>Bacillaceae</taxon>
        <taxon>Alkalibacillus</taxon>
    </lineage>
</organism>
<comment type="caution">
    <text evidence="2">The sequence shown here is derived from an EMBL/GenBank/DDBJ whole genome shotgun (WGS) entry which is preliminary data.</text>
</comment>